<evidence type="ECO:0000256" key="1">
    <source>
        <dbReference type="ARBA" id="ARBA00011066"/>
    </source>
</evidence>
<comment type="caution">
    <text evidence="6">The sequence shown here is derived from an EMBL/GenBank/DDBJ whole genome shotgun (WGS) entry which is preliminary data.</text>
</comment>
<name>A0ABU3PYZ7_9ACTN</name>
<dbReference type="NCBIfam" id="NF009007">
    <property type="entry name" value="PRK12352.1"/>
    <property type="match status" value="1"/>
</dbReference>
<comment type="similarity">
    <text evidence="1 4">Belongs to the carbamate kinase family.</text>
</comment>
<dbReference type="RefSeq" id="WP_315733512.1">
    <property type="nucleotide sequence ID" value="NZ_JAVYII010000005.1"/>
</dbReference>
<evidence type="ECO:0000256" key="2">
    <source>
        <dbReference type="ARBA" id="ARBA00022679"/>
    </source>
</evidence>
<keyword evidence="3 4" id="KW-0418">Kinase</keyword>
<proteinExistence type="inferred from homology"/>
<evidence type="ECO:0000256" key="4">
    <source>
        <dbReference type="PIRNR" id="PIRNR000723"/>
    </source>
</evidence>
<dbReference type="InterPro" id="IPR001048">
    <property type="entry name" value="Asp/Glu/Uridylate_kinase"/>
</dbReference>
<organism evidence="6 7">
    <name type="scientific">Nocardioides imazamoxiresistens</name>
    <dbReference type="NCBI Taxonomy" id="3231893"/>
    <lineage>
        <taxon>Bacteria</taxon>
        <taxon>Bacillati</taxon>
        <taxon>Actinomycetota</taxon>
        <taxon>Actinomycetes</taxon>
        <taxon>Propionibacteriales</taxon>
        <taxon>Nocardioidaceae</taxon>
        <taxon>Nocardioides</taxon>
    </lineage>
</organism>
<dbReference type="PANTHER" id="PTHR30409">
    <property type="entry name" value="CARBAMATE KINASE"/>
    <property type="match status" value="1"/>
</dbReference>
<dbReference type="SUPFAM" id="SSF53633">
    <property type="entry name" value="Carbamate kinase-like"/>
    <property type="match status" value="1"/>
</dbReference>
<dbReference type="InterPro" id="IPR036393">
    <property type="entry name" value="AceGlu_kinase-like_sf"/>
</dbReference>
<dbReference type="Proteomes" id="UP001268542">
    <property type="component" value="Unassembled WGS sequence"/>
</dbReference>
<dbReference type="PANTHER" id="PTHR30409:SF1">
    <property type="entry name" value="CARBAMATE KINASE-RELATED"/>
    <property type="match status" value="1"/>
</dbReference>
<evidence type="ECO:0000313" key="7">
    <source>
        <dbReference type="Proteomes" id="UP001268542"/>
    </source>
</evidence>
<dbReference type="InterPro" id="IPR003964">
    <property type="entry name" value="Carb_kinase"/>
</dbReference>
<dbReference type="Pfam" id="PF00696">
    <property type="entry name" value="AA_kinase"/>
    <property type="match status" value="1"/>
</dbReference>
<sequence length="325" mass="33225">MRALIALGGNAMTAPDGTATVDAQRAAIGTAADRIADLVATGTDVVVTHGNGPQVGNLLVKNELTAHVVPMVPLDWCGAQTQGTLGYTLTASLDAALARRGLDRRAAALVTRTVVDPDDPDFLAPSKPVGRFLPEAEAQRFVAEGQNWQDRGERGWRRVVPSPQPREIVDAPAVQTLVDAGYVVVAAGGGGIPVLREADGTLTGVEAVIDKDLGAALLGTLVRADVLVIATDVDNAIVGWGTPEARALGRVGVQEMRDIAAAGHFAAGSMGPKVEAALRFAEKGGTSVITSLDRIRDAVAAVASGSTDDAVGTVVVPEPSTAGVA</sequence>
<dbReference type="GO" id="GO:0008804">
    <property type="term" value="F:carbamate kinase activity"/>
    <property type="evidence" value="ECO:0007669"/>
    <property type="project" value="UniProtKB-EC"/>
</dbReference>
<evidence type="ECO:0000256" key="3">
    <source>
        <dbReference type="ARBA" id="ARBA00022777"/>
    </source>
</evidence>
<reference evidence="6 7" key="1">
    <citation type="submission" date="2023-08" db="EMBL/GenBank/DDBJ databases">
        <title>Nocardioides seae sp. nov., a bacterium isolated from a soil.</title>
        <authorList>
            <person name="Wang X."/>
        </authorList>
    </citation>
    <scope>NUCLEOTIDE SEQUENCE [LARGE SCALE GENOMIC DNA]</scope>
    <source>
        <strain evidence="6 7">YZH12</strain>
    </source>
</reference>
<dbReference type="EMBL" id="JAVYII010000005">
    <property type="protein sequence ID" value="MDT9594027.1"/>
    <property type="molecule type" value="Genomic_DNA"/>
</dbReference>
<feature type="domain" description="Aspartate/glutamate/uridylate kinase" evidence="5">
    <location>
        <begin position="1"/>
        <end position="289"/>
    </location>
</feature>
<evidence type="ECO:0000259" key="5">
    <source>
        <dbReference type="Pfam" id="PF00696"/>
    </source>
</evidence>
<gene>
    <name evidence="6" type="primary">arcC</name>
    <name evidence="6" type="ORF">RDV89_13170</name>
</gene>
<keyword evidence="2 4" id="KW-0808">Transferase</keyword>
<accession>A0ABU3PYZ7</accession>
<dbReference type="PRINTS" id="PR01469">
    <property type="entry name" value="CARBMTKINASE"/>
</dbReference>
<protein>
    <recommendedName>
        <fullName evidence="4">Carbamate kinase</fullName>
    </recommendedName>
</protein>
<dbReference type="PIRSF" id="PIRSF000723">
    <property type="entry name" value="Carbamate_kin"/>
    <property type="match status" value="1"/>
</dbReference>
<dbReference type="Gene3D" id="3.40.1160.10">
    <property type="entry name" value="Acetylglutamate kinase-like"/>
    <property type="match status" value="1"/>
</dbReference>
<evidence type="ECO:0000313" key="6">
    <source>
        <dbReference type="EMBL" id="MDT9594027.1"/>
    </source>
</evidence>
<dbReference type="CDD" id="cd04235">
    <property type="entry name" value="AAK_CK"/>
    <property type="match status" value="1"/>
</dbReference>
<keyword evidence="7" id="KW-1185">Reference proteome</keyword>